<dbReference type="AlphaFoldDB" id="A0A2S5DLB9"/>
<reference evidence="2" key="1">
    <citation type="submission" date="2018-02" db="EMBL/GenBank/DDBJ databases">
        <authorList>
            <person name="O'Hara-Hanley K."/>
            <person name="Soby S."/>
        </authorList>
    </citation>
    <scope>NUCLEOTIDE SEQUENCE [LARGE SCALE GENOMIC DNA]</scope>
    <source>
        <strain evidence="2">MWU14-2602</strain>
    </source>
</reference>
<dbReference type="Pfam" id="PF12599">
    <property type="entry name" value="DUF3768"/>
    <property type="match status" value="1"/>
</dbReference>
<organism evidence="1 2">
    <name type="scientific">Chromobacterium alticapitis</name>
    <dbReference type="NCBI Taxonomy" id="2073169"/>
    <lineage>
        <taxon>Bacteria</taxon>
        <taxon>Pseudomonadati</taxon>
        <taxon>Pseudomonadota</taxon>
        <taxon>Betaproteobacteria</taxon>
        <taxon>Neisseriales</taxon>
        <taxon>Chromobacteriaceae</taxon>
        <taxon>Chromobacterium</taxon>
    </lineage>
</organism>
<protein>
    <recommendedName>
        <fullName evidence="3">DUF3768 domain-containing protein</fullName>
    </recommendedName>
</protein>
<evidence type="ECO:0008006" key="3">
    <source>
        <dbReference type="Google" id="ProtNLM"/>
    </source>
</evidence>
<dbReference type="Proteomes" id="UP000237082">
    <property type="component" value="Unassembled WGS sequence"/>
</dbReference>
<sequence>MHHRIETLDGRVCPAQDAPGIRQWIADLLSGPHQTDPATLLLSINKLPQTGAWLLNQLRTAELNDQLRVGLPFATHGLGQVCCTPGFAALAEPDRFLAAIRASRVFHAGNDPYLEHDFGQVEIDGDTVFWKIDYYALDSEFGSEAPWDAQQTRRVLTLMLAEEY</sequence>
<name>A0A2S5DLB9_9NEIS</name>
<evidence type="ECO:0000313" key="2">
    <source>
        <dbReference type="Proteomes" id="UP000237082"/>
    </source>
</evidence>
<comment type="caution">
    <text evidence="1">The sequence shown here is derived from an EMBL/GenBank/DDBJ whole genome shotgun (WGS) entry which is preliminary data.</text>
</comment>
<proteinExistence type="predicted"/>
<gene>
    <name evidence="1" type="ORF">C2I19_01000</name>
</gene>
<dbReference type="RefSeq" id="WP_103900867.1">
    <property type="nucleotide sequence ID" value="NZ_PQWB01000006.1"/>
</dbReference>
<dbReference type="InterPro" id="IPR022243">
    <property type="entry name" value="DUF3768"/>
</dbReference>
<dbReference type="EMBL" id="PQWB01000006">
    <property type="protein sequence ID" value="POZ63856.1"/>
    <property type="molecule type" value="Genomic_DNA"/>
</dbReference>
<keyword evidence="2" id="KW-1185">Reference proteome</keyword>
<dbReference type="OrthoDB" id="1495368at2"/>
<evidence type="ECO:0000313" key="1">
    <source>
        <dbReference type="EMBL" id="POZ63856.1"/>
    </source>
</evidence>
<accession>A0A2S5DLB9</accession>